<name>A0A843VVN5_COLES</name>
<dbReference type="AlphaFoldDB" id="A0A843VVN5"/>
<dbReference type="PROSITE" id="PS50863">
    <property type="entry name" value="B3"/>
    <property type="match status" value="1"/>
</dbReference>
<dbReference type="FunFam" id="2.40.330.10:FF:000001">
    <property type="entry name" value="Auxin response factor"/>
    <property type="match status" value="1"/>
</dbReference>
<dbReference type="InterPro" id="IPR003340">
    <property type="entry name" value="B3_DNA-bd"/>
</dbReference>
<keyword evidence="7" id="KW-0539">Nucleus</keyword>
<feature type="region of interest" description="Disordered" evidence="9">
    <location>
        <begin position="141"/>
        <end position="160"/>
    </location>
</feature>
<dbReference type="PANTHER" id="PTHR31384:SF79">
    <property type="entry name" value="AUXIN RESPONSE FACTOR 2"/>
    <property type="match status" value="1"/>
</dbReference>
<evidence type="ECO:0000313" key="12">
    <source>
        <dbReference type="Proteomes" id="UP000652761"/>
    </source>
</evidence>
<evidence type="ECO:0000256" key="9">
    <source>
        <dbReference type="SAM" id="MobiDB-lite"/>
    </source>
</evidence>
<protein>
    <recommendedName>
        <fullName evidence="10">TF-B3 domain-containing protein</fullName>
    </recommendedName>
</protein>
<dbReference type="InterPro" id="IPR015300">
    <property type="entry name" value="DNA-bd_pseudobarrel_sf"/>
</dbReference>
<evidence type="ECO:0000256" key="6">
    <source>
        <dbReference type="ARBA" id="ARBA00023163"/>
    </source>
</evidence>
<evidence type="ECO:0000256" key="2">
    <source>
        <dbReference type="ARBA" id="ARBA00004123"/>
    </source>
</evidence>
<evidence type="ECO:0000256" key="4">
    <source>
        <dbReference type="ARBA" id="ARBA00023015"/>
    </source>
</evidence>
<feature type="domain" description="TF-B3" evidence="10">
    <location>
        <begin position="164"/>
        <end position="260"/>
    </location>
</feature>
<comment type="function">
    <text evidence="1">Auxin response factors (ARFs) are transcriptional factors that bind specifically to the DNA sequence 5'-TGTCTC-3' found in the auxin-responsive promoter elements (AuxREs).</text>
</comment>
<dbReference type="GO" id="GO:0005634">
    <property type="term" value="C:nucleus"/>
    <property type="evidence" value="ECO:0007669"/>
    <property type="project" value="UniProtKB-SubCell"/>
</dbReference>
<dbReference type="GO" id="GO:0003677">
    <property type="term" value="F:DNA binding"/>
    <property type="evidence" value="ECO:0007669"/>
    <property type="project" value="UniProtKB-KW"/>
</dbReference>
<dbReference type="GO" id="GO:0006355">
    <property type="term" value="P:regulation of DNA-templated transcription"/>
    <property type="evidence" value="ECO:0007669"/>
    <property type="project" value="InterPro"/>
</dbReference>
<dbReference type="Proteomes" id="UP000652761">
    <property type="component" value="Unassembled WGS sequence"/>
</dbReference>
<evidence type="ECO:0000259" key="10">
    <source>
        <dbReference type="PROSITE" id="PS50863"/>
    </source>
</evidence>
<keyword evidence="6" id="KW-0804">Transcription</keyword>
<dbReference type="Gene3D" id="2.40.330.10">
    <property type="entry name" value="DNA-binding pseudobarrel domain"/>
    <property type="match status" value="1"/>
</dbReference>
<dbReference type="Pfam" id="PF02362">
    <property type="entry name" value="B3"/>
    <property type="match status" value="1"/>
</dbReference>
<evidence type="ECO:0000256" key="8">
    <source>
        <dbReference type="ARBA" id="ARBA00023294"/>
    </source>
</evidence>
<gene>
    <name evidence="11" type="ORF">Taro_028936</name>
</gene>
<evidence type="ECO:0000256" key="7">
    <source>
        <dbReference type="ARBA" id="ARBA00023242"/>
    </source>
</evidence>
<dbReference type="SMART" id="SM01019">
    <property type="entry name" value="B3"/>
    <property type="match status" value="1"/>
</dbReference>
<organism evidence="11 12">
    <name type="scientific">Colocasia esculenta</name>
    <name type="common">Wild taro</name>
    <name type="synonym">Arum esculentum</name>
    <dbReference type="NCBI Taxonomy" id="4460"/>
    <lineage>
        <taxon>Eukaryota</taxon>
        <taxon>Viridiplantae</taxon>
        <taxon>Streptophyta</taxon>
        <taxon>Embryophyta</taxon>
        <taxon>Tracheophyta</taxon>
        <taxon>Spermatophyta</taxon>
        <taxon>Magnoliopsida</taxon>
        <taxon>Liliopsida</taxon>
        <taxon>Araceae</taxon>
        <taxon>Aroideae</taxon>
        <taxon>Colocasieae</taxon>
        <taxon>Colocasia</taxon>
    </lineage>
</organism>
<dbReference type="OrthoDB" id="1934379at2759"/>
<evidence type="ECO:0000256" key="5">
    <source>
        <dbReference type="ARBA" id="ARBA00023125"/>
    </source>
</evidence>
<comment type="subcellular location">
    <subcellularLocation>
        <location evidence="2">Nucleus</location>
    </subcellularLocation>
</comment>
<dbReference type="PANTHER" id="PTHR31384">
    <property type="entry name" value="AUXIN RESPONSE FACTOR 4-RELATED"/>
    <property type="match status" value="1"/>
</dbReference>
<reference evidence="11" key="1">
    <citation type="submission" date="2017-07" db="EMBL/GenBank/DDBJ databases">
        <title>Taro Niue Genome Assembly and Annotation.</title>
        <authorList>
            <person name="Atibalentja N."/>
            <person name="Keating K."/>
            <person name="Fields C.J."/>
        </authorList>
    </citation>
    <scope>NUCLEOTIDE SEQUENCE</scope>
    <source>
        <strain evidence="11">Niue_2</strain>
        <tissue evidence="11">Leaf</tissue>
    </source>
</reference>
<comment type="similarity">
    <text evidence="3">Belongs to the ARF family.</text>
</comment>
<feature type="compositionally biased region" description="Polar residues" evidence="9">
    <location>
        <begin position="1"/>
        <end position="26"/>
    </location>
</feature>
<accession>A0A843VVN5</accession>
<dbReference type="InterPro" id="IPR044835">
    <property type="entry name" value="ARF_plant"/>
</dbReference>
<feature type="region of interest" description="Disordered" evidence="9">
    <location>
        <begin position="1"/>
        <end position="36"/>
    </location>
</feature>
<comment type="caution">
    <text evidence="11">The sequence shown here is derived from an EMBL/GenBank/DDBJ whole genome shotgun (WGS) entry which is preliminary data.</text>
</comment>
<dbReference type="EMBL" id="NMUH01001895">
    <property type="protein sequence ID" value="MQL96263.1"/>
    <property type="molecule type" value="Genomic_DNA"/>
</dbReference>
<proteinExistence type="inferred from homology"/>
<evidence type="ECO:0000256" key="3">
    <source>
        <dbReference type="ARBA" id="ARBA00007853"/>
    </source>
</evidence>
<keyword evidence="8" id="KW-0927">Auxin signaling pathway</keyword>
<keyword evidence="5" id="KW-0238">DNA-binding</keyword>
<evidence type="ECO:0000313" key="11">
    <source>
        <dbReference type="EMBL" id="MQL96263.1"/>
    </source>
</evidence>
<dbReference type="GO" id="GO:0009734">
    <property type="term" value="P:auxin-activated signaling pathway"/>
    <property type="evidence" value="ECO:0007669"/>
    <property type="project" value="UniProtKB-KW"/>
</dbReference>
<keyword evidence="4" id="KW-0805">Transcription regulation</keyword>
<dbReference type="SUPFAM" id="SSF101936">
    <property type="entry name" value="DNA-binding pseudobarrel domain"/>
    <property type="match status" value="1"/>
</dbReference>
<evidence type="ECO:0000256" key="1">
    <source>
        <dbReference type="ARBA" id="ARBA00003182"/>
    </source>
</evidence>
<keyword evidence="12" id="KW-1185">Reference proteome</keyword>
<dbReference type="CDD" id="cd10017">
    <property type="entry name" value="B3_DNA"/>
    <property type="match status" value="1"/>
</dbReference>
<sequence length="260" mass="28619">MASSEASAKANFSNGRGDSFSSTCTEPNDGGAARSGALEAGRGFAGAPAGGKDMDDALYTELWHACAGPLVTVPRQGDRVFYFPQGHIEQVEASTNQSCNQQMPLYDLPPKILCRVINVHLKAEQETDEVFAQVTLLPETNQDENSVEKESLPPPTPRPHVHSFCKTLTASDTSTHGGFSVLRRHADECLPPLDMCRQPPTQELVAKDLHGVEWRFRHIFRGQPRRHLLQSGWSVFVSSKKLVAGDAFIFLRFVDHLPIL</sequence>